<feature type="compositionally biased region" description="Basic residues" evidence="2">
    <location>
        <begin position="443"/>
        <end position="453"/>
    </location>
</feature>
<evidence type="ECO:0000313" key="3">
    <source>
        <dbReference type="EMBL" id="KAG8492137.1"/>
    </source>
</evidence>
<dbReference type="Proteomes" id="UP000701853">
    <property type="component" value="Chromosome 6"/>
</dbReference>
<dbReference type="PANTHER" id="PTHR37614">
    <property type="entry name" value="OS02G0121400 PROTEIN"/>
    <property type="match status" value="1"/>
</dbReference>
<evidence type="ECO:0000256" key="1">
    <source>
        <dbReference type="SAM" id="Coils"/>
    </source>
</evidence>
<sequence length="613" mass="69100">MFIVKNDNQTAHAMASEEMLRQWKAFWVEDASAKLWNLGLTMTQSFDSVFTVEDIEVANILLELPRLILRPPRSSCTWGCRRKRSVSTSSTPLLPSSAVVGPVENVVSSSPDTPLSFCPSEADEKPLPVPPKKKASSVNILKRKKEQLLEMVEDFTHRNELLKRDVEIKRKLFDQQLAENLELKSKKQKLNQCVLTPESTQISVGQHQQGIPSRVHQQPLTMDQMVEMMSMLPSSKGIPDLNVSAEEAFMDVDMVSKSRAAAAARFKRKQICRAKNLKGELKTHIKLARTNPSDKSINPKTVLNPLHCLKRVNNPLLSPWVPLYAEGEPDALSNQLNLSLNLLLSVFQSFDSQFTMEDIEVANIMLELPCLILRPPRFSCTWGCRKKRSVSTSSPPPSQQLLSSSAIVGPIEKVLSSSPDTPLSFCPNEADEKPQPQPQPQPPKKKTSVNTLKRKKEQILEMVEDFTHRNELLKKDIEIKRQLLDQQIAENLELKSKKQKLNQSLLTPVTNKRLDLGVQSAQISIGQYHHYQQQGIPSRVHHQTLMMDRMVEMISMLPSSNGIPDLNVAAEEAFIDLDTVTRSRAAAEARFKRRQICRAKNYNAIYKAGCPLT</sequence>
<keyword evidence="4" id="KW-1185">Reference proteome</keyword>
<reference evidence="3 4" key="1">
    <citation type="journal article" date="2021" name="bioRxiv">
        <title>The Gossypium anomalum genome as a resource for cotton improvement and evolutionary analysis of hybrid incompatibility.</title>
        <authorList>
            <person name="Grover C.E."/>
            <person name="Yuan D."/>
            <person name="Arick M.A."/>
            <person name="Miller E.R."/>
            <person name="Hu G."/>
            <person name="Peterson D.G."/>
            <person name="Wendel J.F."/>
            <person name="Udall J.A."/>
        </authorList>
    </citation>
    <scope>NUCLEOTIDE SEQUENCE [LARGE SCALE GENOMIC DNA]</scope>
    <source>
        <strain evidence="3">JFW-Udall</strain>
        <tissue evidence="3">Leaf</tissue>
    </source>
</reference>
<dbReference type="OrthoDB" id="1721092at2759"/>
<name>A0A8J5YZF2_9ROSI</name>
<accession>A0A8J5YZF2</accession>
<evidence type="ECO:0000313" key="4">
    <source>
        <dbReference type="Proteomes" id="UP000701853"/>
    </source>
</evidence>
<organism evidence="3 4">
    <name type="scientific">Gossypium anomalum</name>
    <dbReference type="NCBI Taxonomy" id="47600"/>
    <lineage>
        <taxon>Eukaryota</taxon>
        <taxon>Viridiplantae</taxon>
        <taxon>Streptophyta</taxon>
        <taxon>Embryophyta</taxon>
        <taxon>Tracheophyta</taxon>
        <taxon>Spermatophyta</taxon>
        <taxon>Magnoliopsida</taxon>
        <taxon>eudicotyledons</taxon>
        <taxon>Gunneridae</taxon>
        <taxon>Pentapetalae</taxon>
        <taxon>rosids</taxon>
        <taxon>malvids</taxon>
        <taxon>Malvales</taxon>
        <taxon>Malvaceae</taxon>
        <taxon>Malvoideae</taxon>
        <taxon>Gossypium</taxon>
    </lineage>
</organism>
<evidence type="ECO:0000256" key="2">
    <source>
        <dbReference type="SAM" id="MobiDB-lite"/>
    </source>
</evidence>
<dbReference type="EMBL" id="JAHUZN010000006">
    <property type="protein sequence ID" value="KAG8492137.1"/>
    <property type="molecule type" value="Genomic_DNA"/>
</dbReference>
<keyword evidence="1" id="KW-0175">Coiled coil</keyword>
<proteinExistence type="predicted"/>
<protein>
    <submittedName>
        <fullName evidence="3">Uncharacterized protein</fullName>
    </submittedName>
</protein>
<dbReference type="AlphaFoldDB" id="A0A8J5YZF2"/>
<feature type="coiled-coil region" evidence="1">
    <location>
        <begin position="138"/>
        <end position="165"/>
    </location>
</feature>
<feature type="region of interest" description="Disordered" evidence="2">
    <location>
        <begin position="418"/>
        <end position="453"/>
    </location>
</feature>
<comment type="caution">
    <text evidence="3">The sequence shown here is derived from an EMBL/GenBank/DDBJ whole genome shotgun (WGS) entry which is preliminary data.</text>
</comment>
<gene>
    <name evidence="3" type="ORF">CXB51_015652</name>
</gene>
<dbReference type="PANTHER" id="PTHR37614:SF2">
    <property type="entry name" value="OS02G0121400 PROTEIN"/>
    <property type="match status" value="1"/>
</dbReference>